<dbReference type="GO" id="GO:0004518">
    <property type="term" value="F:nuclease activity"/>
    <property type="evidence" value="ECO:0007669"/>
    <property type="project" value="UniProtKB-KW"/>
</dbReference>
<evidence type="ECO:0000313" key="10">
    <source>
        <dbReference type="Proteomes" id="UP000037510"/>
    </source>
</evidence>
<keyword evidence="7" id="KW-0539">Nucleus</keyword>
<sequence>VCPCHLYLHYLMKNQGTVEMILRKIGHLFEPTTRRSKAFDARTQILIALRFYATGCFQKVMGDLSTCHKIVADCKLKIRKIIARWPGSVHDSTILNNSPLCAELENGRYKNFYLLGDSGYFCKHFLQTPILNPQSIAEENYNKSHITTRNTVERCIGVRKRRFPCIHSDITLRKMDTILKVIVATAVLHNIVIEIEEEPIPEDLNIGFDIPEVAGHGEHDFSVRTSLVNTVF</sequence>
<evidence type="ECO:0000256" key="6">
    <source>
        <dbReference type="ARBA" id="ARBA00022801"/>
    </source>
</evidence>
<dbReference type="EMBL" id="JTDY01008720">
    <property type="protein sequence ID" value="KOB64432.1"/>
    <property type="molecule type" value="Genomic_DNA"/>
</dbReference>
<reference evidence="9 10" key="1">
    <citation type="journal article" date="2015" name="Genome Biol. Evol.">
        <title>The genome of winter moth (Operophtera brumata) provides a genomic perspective on sexual dimorphism and phenology.</title>
        <authorList>
            <person name="Derks M.F."/>
            <person name="Smit S."/>
            <person name="Salis L."/>
            <person name="Schijlen E."/>
            <person name="Bossers A."/>
            <person name="Mateman C."/>
            <person name="Pijl A.S."/>
            <person name="de Ridder D."/>
            <person name="Groenen M.A."/>
            <person name="Visser M.E."/>
            <person name="Megens H.J."/>
        </authorList>
    </citation>
    <scope>NUCLEOTIDE SEQUENCE [LARGE SCALE GENOMIC DNA]</scope>
    <source>
        <strain evidence="9">WM2013NL</strain>
        <tissue evidence="9">Head and thorax</tissue>
    </source>
</reference>
<organism evidence="9 10">
    <name type="scientific">Operophtera brumata</name>
    <name type="common">Winter moth</name>
    <name type="synonym">Phalaena brumata</name>
    <dbReference type="NCBI Taxonomy" id="104452"/>
    <lineage>
        <taxon>Eukaryota</taxon>
        <taxon>Metazoa</taxon>
        <taxon>Ecdysozoa</taxon>
        <taxon>Arthropoda</taxon>
        <taxon>Hexapoda</taxon>
        <taxon>Insecta</taxon>
        <taxon>Pterygota</taxon>
        <taxon>Neoptera</taxon>
        <taxon>Endopterygota</taxon>
        <taxon>Lepidoptera</taxon>
        <taxon>Glossata</taxon>
        <taxon>Ditrysia</taxon>
        <taxon>Geometroidea</taxon>
        <taxon>Geometridae</taxon>
        <taxon>Larentiinae</taxon>
        <taxon>Operophtera</taxon>
    </lineage>
</organism>
<feature type="domain" description="DDE Tnp4" evidence="8">
    <location>
        <begin position="70"/>
        <end position="190"/>
    </location>
</feature>
<dbReference type="InterPro" id="IPR027806">
    <property type="entry name" value="HARBI1_dom"/>
</dbReference>
<comment type="subcellular location">
    <subcellularLocation>
        <location evidence="2">Nucleus</location>
    </subcellularLocation>
</comment>
<dbReference type="PANTHER" id="PTHR22930:SF289">
    <property type="entry name" value="DDE TNP4 DOMAIN-CONTAINING PROTEIN-RELATED"/>
    <property type="match status" value="1"/>
</dbReference>
<evidence type="ECO:0000256" key="1">
    <source>
        <dbReference type="ARBA" id="ARBA00001968"/>
    </source>
</evidence>
<dbReference type="AlphaFoldDB" id="A0A0L7KM97"/>
<keyword evidence="6" id="KW-0378">Hydrolase</keyword>
<feature type="non-terminal residue" evidence="9">
    <location>
        <position position="1"/>
    </location>
</feature>
<dbReference type="GO" id="GO:0046872">
    <property type="term" value="F:metal ion binding"/>
    <property type="evidence" value="ECO:0007669"/>
    <property type="project" value="UniProtKB-KW"/>
</dbReference>
<dbReference type="InterPro" id="IPR045249">
    <property type="entry name" value="HARBI1-like"/>
</dbReference>
<accession>A0A0L7KM97</accession>
<evidence type="ECO:0000256" key="3">
    <source>
        <dbReference type="ARBA" id="ARBA00006958"/>
    </source>
</evidence>
<feature type="non-terminal residue" evidence="9">
    <location>
        <position position="232"/>
    </location>
</feature>
<comment type="cofactor">
    <cofactor evidence="1">
        <name>a divalent metal cation</name>
        <dbReference type="ChEBI" id="CHEBI:60240"/>
    </cofactor>
</comment>
<proteinExistence type="inferred from homology"/>
<evidence type="ECO:0000256" key="5">
    <source>
        <dbReference type="ARBA" id="ARBA00022723"/>
    </source>
</evidence>
<dbReference type="PANTHER" id="PTHR22930">
    <property type="match status" value="1"/>
</dbReference>
<dbReference type="GO" id="GO:0005634">
    <property type="term" value="C:nucleus"/>
    <property type="evidence" value="ECO:0007669"/>
    <property type="project" value="UniProtKB-SubCell"/>
</dbReference>
<gene>
    <name evidence="9" type="ORF">OBRU01_24295</name>
</gene>
<evidence type="ECO:0000313" key="9">
    <source>
        <dbReference type="EMBL" id="KOB64432.1"/>
    </source>
</evidence>
<dbReference type="GO" id="GO:0016787">
    <property type="term" value="F:hydrolase activity"/>
    <property type="evidence" value="ECO:0007669"/>
    <property type="project" value="UniProtKB-KW"/>
</dbReference>
<protein>
    <recommendedName>
        <fullName evidence="8">DDE Tnp4 domain-containing protein</fullName>
    </recommendedName>
</protein>
<dbReference type="STRING" id="104452.A0A0L7KM97"/>
<dbReference type="Pfam" id="PF13359">
    <property type="entry name" value="DDE_Tnp_4"/>
    <property type="match status" value="1"/>
</dbReference>
<keyword evidence="4" id="KW-0540">Nuclease</keyword>
<keyword evidence="5" id="KW-0479">Metal-binding</keyword>
<keyword evidence="10" id="KW-1185">Reference proteome</keyword>
<evidence type="ECO:0000259" key="8">
    <source>
        <dbReference type="Pfam" id="PF13359"/>
    </source>
</evidence>
<evidence type="ECO:0000256" key="2">
    <source>
        <dbReference type="ARBA" id="ARBA00004123"/>
    </source>
</evidence>
<dbReference type="Proteomes" id="UP000037510">
    <property type="component" value="Unassembled WGS sequence"/>
</dbReference>
<evidence type="ECO:0000256" key="7">
    <source>
        <dbReference type="ARBA" id="ARBA00023242"/>
    </source>
</evidence>
<comment type="caution">
    <text evidence="9">The sequence shown here is derived from an EMBL/GenBank/DDBJ whole genome shotgun (WGS) entry which is preliminary data.</text>
</comment>
<comment type="similarity">
    <text evidence="3">Belongs to the HARBI1 family.</text>
</comment>
<name>A0A0L7KM97_OPEBR</name>
<evidence type="ECO:0000256" key="4">
    <source>
        <dbReference type="ARBA" id="ARBA00022722"/>
    </source>
</evidence>